<feature type="domain" description="Trafficking protein particle complex subunit 13 N-terminal" evidence="2">
    <location>
        <begin position="14"/>
        <end position="182"/>
    </location>
</feature>
<evidence type="ECO:0000259" key="2">
    <source>
        <dbReference type="Pfam" id="PF06159"/>
    </source>
</evidence>
<feature type="domain" description="Trafficking protein particle complex subunit 13 C-terminal" evidence="3">
    <location>
        <begin position="325"/>
        <end position="421"/>
    </location>
</feature>
<dbReference type="InParanoid" id="A0A1Y1X9C7"/>
<evidence type="ECO:0000259" key="4">
    <source>
        <dbReference type="Pfam" id="PF23647"/>
    </source>
</evidence>
<dbReference type="InterPro" id="IPR055428">
    <property type="entry name" value="TRAPPC13_C"/>
</dbReference>
<dbReference type="InterPro" id="IPR055427">
    <property type="entry name" value="TRAPPC13_N"/>
</dbReference>
<dbReference type="InterPro" id="IPR010378">
    <property type="entry name" value="TRAPPC13"/>
</dbReference>
<evidence type="ECO:0000256" key="1">
    <source>
        <dbReference type="ARBA" id="ARBA00010785"/>
    </source>
</evidence>
<feature type="domain" description="Trafficking protein particle complex subunit 13 middle" evidence="4">
    <location>
        <begin position="187"/>
        <end position="312"/>
    </location>
</feature>
<dbReference type="InterPro" id="IPR055429">
    <property type="entry name" value="TRAPPC13_M"/>
</dbReference>
<dbReference type="Pfam" id="PF23643">
    <property type="entry name" value="TRAPPC13_C"/>
    <property type="match status" value="1"/>
</dbReference>
<dbReference type="Proteomes" id="UP000193498">
    <property type="component" value="Unassembled WGS sequence"/>
</dbReference>
<dbReference type="GO" id="GO:1990072">
    <property type="term" value="C:TRAPPIII protein complex"/>
    <property type="evidence" value="ECO:0007669"/>
    <property type="project" value="TreeGrafter"/>
</dbReference>
<keyword evidence="6" id="KW-1185">Reference proteome</keyword>
<reference evidence="5 6" key="1">
    <citation type="submission" date="2016-07" db="EMBL/GenBank/DDBJ databases">
        <title>Pervasive Adenine N6-methylation of Active Genes in Fungi.</title>
        <authorList>
            <consortium name="DOE Joint Genome Institute"/>
            <person name="Mondo S.J."/>
            <person name="Dannebaum R.O."/>
            <person name="Kuo R.C."/>
            <person name="Labutti K."/>
            <person name="Haridas S."/>
            <person name="Kuo A."/>
            <person name="Salamov A."/>
            <person name="Ahrendt S.R."/>
            <person name="Lipzen A."/>
            <person name="Sullivan W."/>
            <person name="Andreopoulos W.B."/>
            <person name="Clum A."/>
            <person name="Lindquist E."/>
            <person name="Daum C."/>
            <person name="Ramamoorthy G.K."/>
            <person name="Gryganskyi A."/>
            <person name="Culley D."/>
            <person name="Magnuson J.K."/>
            <person name="James T.Y."/>
            <person name="O'Malley M.A."/>
            <person name="Stajich J.E."/>
            <person name="Spatafora J.W."/>
            <person name="Visel A."/>
            <person name="Grigoriev I.V."/>
        </authorList>
    </citation>
    <scope>NUCLEOTIDE SEQUENCE [LARGE SCALE GENOMIC DNA]</scope>
    <source>
        <strain evidence="5 6">CBS 931.73</strain>
    </source>
</reference>
<proteinExistence type="inferred from homology"/>
<evidence type="ECO:0000259" key="3">
    <source>
        <dbReference type="Pfam" id="PF23643"/>
    </source>
</evidence>
<dbReference type="Pfam" id="PF23647">
    <property type="entry name" value="TRAPPC13_M"/>
    <property type="match status" value="1"/>
</dbReference>
<dbReference type="STRING" id="1314790.A0A1Y1X9C7"/>
<dbReference type="PANTHER" id="PTHR13134:SF3">
    <property type="entry name" value="TRAFFICKING PROTEIN PARTICLE COMPLEX SUBUNIT 13"/>
    <property type="match status" value="1"/>
</dbReference>
<evidence type="ECO:0000313" key="5">
    <source>
        <dbReference type="EMBL" id="ORX82353.1"/>
    </source>
</evidence>
<dbReference type="Pfam" id="PF06159">
    <property type="entry name" value="TRAPPC13_N"/>
    <property type="match status" value="1"/>
</dbReference>
<dbReference type="AlphaFoldDB" id="A0A1Y1X9C7"/>
<evidence type="ECO:0000313" key="6">
    <source>
        <dbReference type="Proteomes" id="UP000193498"/>
    </source>
</evidence>
<comment type="caution">
    <text evidence="5">The sequence shown here is derived from an EMBL/GenBank/DDBJ whole genome shotgun (WGS) entry which is preliminary data.</text>
</comment>
<comment type="similarity">
    <text evidence="1">Belongs to the TRAPPC13 family.</text>
</comment>
<accession>A0A1Y1X9C7</accession>
<dbReference type="OrthoDB" id="10250284at2759"/>
<name>A0A1Y1X9C7_9FUNG</name>
<gene>
    <name evidence="5" type="ORF">K493DRAFT_342203</name>
</gene>
<protein>
    <submittedName>
        <fullName evidence="5">DUF974-domain-containing protein</fullName>
    </submittedName>
</protein>
<dbReference type="PANTHER" id="PTHR13134">
    <property type="entry name" value="TRAFFICKING PROTEIN PARTICLE COMPLEX SUBUNIT 13"/>
    <property type="match status" value="1"/>
</dbReference>
<sequence length="424" mass="47685">MTTTQTQGLETEKHLVGLRLMRLSQPTSAPLQPIYFEHGTDVQQQLHRGNPRVVDTKTDSSVETCPPLDLRDLGLSETLLLPNSWGTLYLGETLACYICLSNEDTESVRELGVKVEIQTTSSRIPLADTTAAPLEHFAPKQTKEIVVRQEIKELGIHILVCSAQYLTPTGERKFFRQFYKFQTLNPLAVKTKVNNRPDGGVLLEIQLQNTMTSSMFLEQLRFEPPEQFNHSDLNQIIPSPAHRTEDPSCVEGLGESLSPSDIRQYVYLLTPKSLYDMASRTTNALGKLDIMWRSSLGESGRLQTSPLTRKVPPTERIELRVVETPRDVFLEKPFRVQCRMFNRTPAPMRAHLATQRARMDSVLSVGHSSKNLGDVPPNGSLDFSLDLVPLSPGLQRIGGIRILDSLGGYSQDFDYLWDVFVCYN</sequence>
<dbReference type="EMBL" id="MCFE01000674">
    <property type="protein sequence ID" value="ORX82353.1"/>
    <property type="molecule type" value="Genomic_DNA"/>
</dbReference>
<organism evidence="5 6">
    <name type="scientific">Basidiobolus meristosporus CBS 931.73</name>
    <dbReference type="NCBI Taxonomy" id="1314790"/>
    <lineage>
        <taxon>Eukaryota</taxon>
        <taxon>Fungi</taxon>
        <taxon>Fungi incertae sedis</taxon>
        <taxon>Zoopagomycota</taxon>
        <taxon>Entomophthoromycotina</taxon>
        <taxon>Basidiobolomycetes</taxon>
        <taxon>Basidiobolales</taxon>
        <taxon>Basidiobolaceae</taxon>
        <taxon>Basidiobolus</taxon>
    </lineage>
</organism>